<dbReference type="EMBL" id="JAACAK010000036">
    <property type="protein sequence ID" value="NIR74412.1"/>
    <property type="molecule type" value="Genomic_DNA"/>
</dbReference>
<feature type="region of interest" description="Disordered" evidence="1">
    <location>
        <begin position="378"/>
        <end position="403"/>
    </location>
</feature>
<name>A0AAE4Z826_9BACT</name>
<evidence type="ECO:0000313" key="2">
    <source>
        <dbReference type="EMBL" id="NIR74412.1"/>
    </source>
</evidence>
<sequence length="403" mass="43377">MRDRGLVGRVAIVVALGLAATVACDEAPHGLRSGGEATGFSAAYDRWEPGPDDTCRREDHNRYSVVGPDGLLYPTWHPPVDPATGCTFGHEHGRDPGGSALYSEVGDIPFGLALPADHVGYKVEWENDLSFRFSGGAASSLLEVSCDVMVELHQGSHGAGAFVINTHEFALHAHCSDGAHVHVQMITTIGDPGEFESSCDRDRVIQAGTPPDAPDGNGHRFIPDRPCVEEFILVAEGERSNFGSGLRESWEVSDRIRTEDGRTLLSFNPYFQVRNPARYYDPAVQGGLARTVEVCYEELASGERARGGHCGDSATAVVAWDDPGSPFQGARRFVDVNSIRVTNADGPSIWYTDVYGKNARRDPFPGSIRQFIAGIDNTRATQPSGPAIGDDRDYGGDGVHAPN</sequence>
<organism evidence="2 3">
    <name type="scientific">Candidatus Kutchimonas denitrificans</name>
    <dbReference type="NCBI Taxonomy" id="3056748"/>
    <lineage>
        <taxon>Bacteria</taxon>
        <taxon>Pseudomonadati</taxon>
        <taxon>Gemmatimonadota</taxon>
        <taxon>Gemmatimonadia</taxon>
        <taxon>Candidatus Palauibacterales</taxon>
        <taxon>Candidatus Palauibacteraceae</taxon>
        <taxon>Candidatus Kutchimonas</taxon>
    </lineage>
</organism>
<evidence type="ECO:0000313" key="3">
    <source>
        <dbReference type="Proteomes" id="UP000702544"/>
    </source>
</evidence>
<dbReference type="AlphaFoldDB" id="A0AAE4Z826"/>
<dbReference type="PROSITE" id="PS51257">
    <property type="entry name" value="PROKAR_LIPOPROTEIN"/>
    <property type="match status" value="1"/>
</dbReference>
<accession>A0AAE4Z826</accession>
<protein>
    <submittedName>
        <fullName evidence="2">Uncharacterized protein</fullName>
    </submittedName>
</protein>
<proteinExistence type="predicted"/>
<reference evidence="2 3" key="1">
    <citation type="submission" date="2020-01" db="EMBL/GenBank/DDBJ databases">
        <title>Genomes assembled from Gulf of Kutch pelagic sediment metagenomes.</title>
        <authorList>
            <person name="Chandrashekar M."/>
            <person name="Mahajan M.S."/>
            <person name="Dave K.J."/>
            <person name="Vatsa P."/>
            <person name="Nathani N.M."/>
        </authorList>
    </citation>
    <scope>NUCLEOTIDE SEQUENCE [LARGE SCALE GENOMIC DNA]</scope>
    <source>
        <strain evidence="2">KS3-K002</strain>
    </source>
</reference>
<dbReference type="Proteomes" id="UP000702544">
    <property type="component" value="Unassembled WGS sequence"/>
</dbReference>
<evidence type="ECO:0000256" key="1">
    <source>
        <dbReference type="SAM" id="MobiDB-lite"/>
    </source>
</evidence>
<gene>
    <name evidence="2" type="ORF">GWO12_04770</name>
</gene>
<comment type="caution">
    <text evidence="2">The sequence shown here is derived from an EMBL/GenBank/DDBJ whole genome shotgun (WGS) entry which is preliminary data.</text>
</comment>